<feature type="region of interest" description="Disordered" evidence="4">
    <location>
        <begin position="553"/>
        <end position="591"/>
    </location>
</feature>
<evidence type="ECO:0000256" key="1">
    <source>
        <dbReference type="ARBA" id="ARBA00022737"/>
    </source>
</evidence>
<feature type="compositionally biased region" description="Polar residues" evidence="4">
    <location>
        <begin position="317"/>
        <end position="361"/>
    </location>
</feature>
<feature type="region of interest" description="Disordered" evidence="4">
    <location>
        <begin position="317"/>
        <end position="451"/>
    </location>
</feature>
<dbReference type="Gene3D" id="1.25.40.20">
    <property type="entry name" value="Ankyrin repeat-containing domain"/>
    <property type="match status" value="3"/>
</dbReference>
<dbReference type="PANTHER" id="PTHR24198:SF165">
    <property type="entry name" value="ANKYRIN REPEAT-CONTAINING PROTEIN-RELATED"/>
    <property type="match status" value="1"/>
</dbReference>
<dbReference type="Proteomes" id="UP001634394">
    <property type="component" value="Unassembled WGS sequence"/>
</dbReference>
<evidence type="ECO:0000256" key="2">
    <source>
        <dbReference type="ARBA" id="ARBA00023043"/>
    </source>
</evidence>
<evidence type="ECO:0000256" key="3">
    <source>
        <dbReference type="PROSITE-ProRule" id="PRU00023"/>
    </source>
</evidence>
<dbReference type="PROSITE" id="PS50088">
    <property type="entry name" value="ANK_REPEAT"/>
    <property type="match status" value="4"/>
</dbReference>
<dbReference type="PROSITE" id="PS50297">
    <property type="entry name" value="ANK_REP_REGION"/>
    <property type="match status" value="3"/>
</dbReference>
<reference evidence="5 6" key="1">
    <citation type="submission" date="2024-11" db="EMBL/GenBank/DDBJ databases">
        <title>Chromosome-level genome assembly of the freshwater bivalve Anodonta woodiana.</title>
        <authorList>
            <person name="Chen X."/>
        </authorList>
    </citation>
    <scope>NUCLEOTIDE SEQUENCE [LARGE SCALE GENOMIC DNA]</scope>
    <source>
        <strain evidence="5">MN2024</strain>
        <tissue evidence="5">Gills</tissue>
    </source>
</reference>
<dbReference type="SMART" id="SM00248">
    <property type="entry name" value="ANK"/>
    <property type="match status" value="7"/>
</dbReference>
<proteinExistence type="predicted"/>
<dbReference type="InterPro" id="IPR036770">
    <property type="entry name" value="Ankyrin_rpt-contain_sf"/>
</dbReference>
<feature type="region of interest" description="Disordered" evidence="4">
    <location>
        <begin position="518"/>
        <end position="537"/>
    </location>
</feature>
<sequence>MGLAASRQEAFWEACGFGHVEKVRKFLQDGDVDVNWVSYTHDSCPIHVASQGKPDIVKMLIDAKCNVCAKDIRGNMAIHHAAMKGHADIIKMLVDAGSEVNCQDKNGWTPLHNAAYWCQVKAVKVLLECGSDISIQNKDQRTALHETARSHEQRDNELGEIAKLLIDAGSDINAKSSDLGDADLTGLIYAAYHNHPNVALAFIEGGCELDAVGTTMWTALHWAADRGNDELVYILLEAGADPTVKGMRGELAADRAKSSEVKELLLNAVNMHHEMAAINVPVKSESSHSLQNMSFSKSSSSSSVKSSVDMLVNKSVNSSSADKSVNKSASNSSIQKGLSTTESGSNMSVKSDSSFTLQSGKNEVKSSEVVGATKQENHTDGSNSETKGSTESQSISSTGSSLPEIDEKIGTQVEHGGKNTDIASSDGANSLNKSLVQVEEKKDINDDSKTLDPQIKQVEEKDNTVLEPNVDLQKVVEKNKINDDSKTLDIQINQAEDEDHTAIVVKPNVDIQLEKVGEESNINDDSKTVNTKVEEEEDCNIVDRRDVSLIEPVTSLSLDEDSSQRMKISDHQPDYVQTESDTHSECKSGTS</sequence>
<protein>
    <submittedName>
        <fullName evidence="5">Uncharacterized protein</fullName>
    </submittedName>
</protein>
<feature type="compositionally biased region" description="Basic and acidic residues" evidence="4">
    <location>
        <begin position="580"/>
        <end position="591"/>
    </location>
</feature>
<accession>A0ABD3XIU8</accession>
<feature type="repeat" description="ANK" evidence="3">
    <location>
        <begin position="73"/>
        <end position="105"/>
    </location>
</feature>
<dbReference type="AlphaFoldDB" id="A0ABD3XIU8"/>
<gene>
    <name evidence="5" type="ORF">ACJMK2_025578</name>
</gene>
<comment type="caution">
    <text evidence="5">The sequence shown here is derived from an EMBL/GenBank/DDBJ whole genome shotgun (WGS) entry which is preliminary data.</text>
</comment>
<feature type="compositionally biased region" description="Polar residues" evidence="4">
    <location>
        <begin position="421"/>
        <end position="435"/>
    </location>
</feature>
<dbReference type="Pfam" id="PF12796">
    <property type="entry name" value="Ank_2"/>
    <property type="match status" value="2"/>
</dbReference>
<keyword evidence="2 3" id="KW-0040">ANK repeat</keyword>
<evidence type="ECO:0000313" key="5">
    <source>
        <dbReference type="EMBL" id="KAL3885526.1"/>
    </source>
</evidence>
<dbReference type="PRINTS" id="PR01415">
    <property type="entry name" value="ANKYRIN"/>
</dbReference>
<organism evidence="5 6">
    <name type="scientific">Sinanodonta woodiana</name>
    <name type="common">Chinese pond mussel</name>
    <name type="synonym">Anodonta woodiana</name>
    <dbReference type="NCBI Taxonomy" id="1069815"/>
    <lineage>
        <taxon>Eukaryota</taxon>
        <taxon>Metazoa</taxon>
        <taxon>Spiralia</taxon>
        <taxon>Lophotrochozoa</taxon>
        <taxon>Mollusca</taxon>
        <taxon>Bivalvia</taxon>
        <taxon>Autobranchia</taxon>
        <taxon>Heteroconchia</taxon>
        <taxon>Palaeoheterodonta</taxon>
        <taxon>Unionida</taxon>
        <taxon>Unionoidea</taxon>
        <taxon>Unionidae</taxon>
        <taxon>Unioninae</taxon>
        <taxon>Sinanodonta</taxon>
    </lineage>
</organism>
<dbReference type="EMBL" id="JBJQND010000002">
    <property type="protein sequence ID" value="KAL3885526.1"/>
    <property type="molecule type" value="Genomic_DNA"/>
</dbReference>
<name>A0ABD3XIU8_SINWO</name>
<keyword evidence="6" id="KW-1185">Reference proteome</keyword>
<keyword evidence="1" id="KW-0677">Repeat</keyword>
<feature type="repeat" description="ANK" evidence="3">
    <location>
        <begin position="106"/>
        <end position="138"/>
    </location>
</feature>
<feature type="compositionally biased region" description="Low complexity" evidence="4">
    <location>
        <begin position="389"/>
        <end position="401"/>
    </location>
</feature>
<dbReference type="SUPFAM" id="SSF48403">
    <property type="entry name" value="Ankyrin repeat"/>
    <property type="match status" value="1"/>
</dbReference>
<dbReference type="InterPro" id="IPR002110">
    <property type="entry name" value="Ankyrin_rpt"/>
</dbReference>
<evidence type="ECO:0000256" key="4">
    <source>
        <dbReference type="SAM" id="MobiDB-lite"/>
    </source>
</evidence>
<feature type="compositionally biased region" description="Basic and acidic residues" evidence="4">
    <location>
        <begin position="438"/>
        <end position="450"/>
    </location>
</feature>
<feature type="compositionally biased region" description="Basic and acidic residues" evidence="4">
    <location>
        <begin position="562"/>
        <end position="573"/>
    </location>
</feature>
<dbReference type="PANTHER" id="PTHR24198">
    <property type="entry name" value="ANKYRIN REPEAT AND PROTEIN KINASE DOMAIN-CONTAINING PROTEIN"/>
    <property type="match status" value="1"/>
</dbReference>
<evidence type="ECO:0000313" key="6">
    <source>
        <dbReference type="Proteomes" id="UP001634394"/>
    </source>
</evidence>
<feature type="repeat" description="ANK" evidence="3">
    <location>
        <begin position="215"/>
        <end position="247"/>
    </location>
</feature>
<feature type="repeat" description="ANK" evidence="3">
    <location>
        <begin position="139"/>
        <end position="177"/>
    </location>
</feature>